<evidence type="ECO:0000256" key="1">
    <source>
        <dbReference type="ARBA" id="ARBA00004477"/>
    </source>
</evidence>
<dbReference type="AlphaFoldDB" id="A0AAD1XZB8"/>
<keyword evidence="3" id="KW-0813">Transport</keyword>
<feature type="transmembrane region" description="Helical" evidence="14">
    <location>
        <begin position="145"/>
        <end position="162"/>
    </location>
</feature>
<evidence type="ECO:0000256" key="11">
    <source>
        <dbReference type="ARBA" id="ARBA00023065"/>
    </source>
</evidence>
<keyword evidence="7" id="KW-0256">Endoplasmic reticulum</keyword>
<keyword evidence="9 14" id="KW-1133">Transmembrane helix</keyword>
<evidence type="ECO:0000256" key="13">
    <source>
        <dbReference type="ARBA" id="ARBA00023303"/>
    </source>
</evidence>
<protein>
    <recommendedName>
        <fullName evidence="17">Calcium load-activated calcium channel</fullName>
    </recommendedName>
</protein>
<organism evidence="15 16">
    <name type="scientific">Euplotes crassus</name>
    <dbReference type="NCBI Taxonomy" id="5936"/>
    <lineage>
        <taxon>Eukaryota</taxon>
        <taxon>Sar</taxon>
        <taxon>Alveolata</taxon>
        <taxon>Ciliophora</taxon>
        <taxon>Intramacronucleata</taxon>
        <taxon>Spirotrichea</taxon>
        <taxon>Hypotrichia</taxon>
        <taxon>Euplotida</taxon>
        <taxon>Euplotidae</taxon>
        <taxon>Moneuplotes</taxon>
    </lineage>
</organism>
<keyword evidence="8" id="KW-0106">Calcium</keyword>
<keyword evidence="4" id="KW-0109">Calcium transport</keyword>
<comment type="subcellular location">
    <subcellularLocation>
        <location evidence="1">Endoplasmic reticulum membrane</location>
        <topology evidence="1">Multi-pass membrane protein</topology>
    </subcellularLocation>
</comment>
<evidence type="ECO:0000256" key="7">
    <source>
        <dbReference type="ARBA" id="ARBA00022824"/>
    </source>
</evidence>
<evidence type="ECO:0000256" key="10">
    <source>
        <dbReference type="ARBA" id="ARBA00023054"/>
    </source>
</evidence>
<evidence type="ECO:0000256" key="12">
    <source>
        <dbReference type="ARBA" id="ARBA00023136"/>
    </source>
</evidence>
<keyword evidence="6 14" id="KW-0812">Transmembrane</keyword>
<evidence type="ECO:0000256" key="9">
    <source>
        <dbReference type="ARBA" id="ARBA00022989"/>
    </source>
</evidence>
<gene>
    <name evidence="15" type="ORF">ECRASSUSDP1_LOCUS23333</name>
</gene>
<comment type="caution">
    <text evidence="15">The sequence shown here is derived from an EMBL/GenBank/DDBJ whole genome shotgun (WGS) entry which is preliminary data.</text>
</comment>
<dbReference type="InterPro" id="IPR008559">
    <property type="entry name" value="TMCO1"/>
</dbReference>
<dbReference type="PANTHER" id="PTHR20917:SF0">
    <property type="entry name" value="CALCIUM LOAD-ACTIVATED CALCIUM CHANNEL"/>
    <property type="match status" value="1"/>
</dbReference>
<evidence type="ECO:0008006" key="17">
    <source>
        <dbReference type="Google" id="ProtNLM"/>
    </source>
</evidence>
<keyword evidence="10" id="KW-0175">Coiled coil</keyword>
<reference evidence="15" key="1">
    <citation type="submission" date="2023-07" db="EMBL/GenBank/DDBJ databases">
        <authorList>
            <consortium name="AG Swart"/>
            <person name="Singh M."/>
            <person name="Singh A."/>
            <person name="Seah K."/>
            <person name="Emmerich C."/>
        </authorList>
    </citation>
    <scope>NUCLEOTIDE SEQUENCE</scope>
    <source>
        <strain evidence="15">DP1</strain>
    </source>
</reference>
<name>A0AAD1XZB8_EUPCR</name>
<feature type="transmembrane region" description="Helical" evidence="14">
    <location>
        <begin position="12"/>
        <end position="35"/>
    </location>
</feature>
<evidence type="ECO:0000256" key="5">
    <source>
        <dbReference type="ARBA" id="ARBA00022673"/>
    </source>
</evidence>
<evidence type="ECO:0000313" key="16">
    <source>
        <dbReference type="Proteomes" id="UP001295684"/>
    </source>
</evidence>
<keyword evidence="16" id="KW-1185">Reference proteome</keyword>
<dbReference type="InterPro" id="IPR002809">
    <property type="entry name" value="EMC3/TMCO1"/>
</dbReference>
<dbReference type="EMBL" id="CAMPGE010023996">
    <property type="protein sequence ID" value="CAI2381867.1"/>
    <property type="molecule type" value="Genomic_DNA"/>
</dbReference>
<dbReference type="GO" id="GO:0005789">
    <property type="term" value="C:endoplasmic reticulum membrane"/>
    <property type="evidence" value="ECO:0007669"/>
    <property type="project" value="UniProtKB-SubCell"/>
</dbReference>
<dbReference type="SMART" id="SM01415">
    <property type="entry name" value="DUF106"/>
    <property type="match status" value="1"/>
</dbReference>
<proteinExistence type="inferred from homology"/>
<evidence type="ECO:0000313" key="15">
    <source>
        <dbReference type="EMBL" id="CAI2381867.1"/>
    </source>
</evidence>
<sequence length="196" mass="22671">MSESIVDKPFDIYTFATLAGLSLASSCVIELFVWWMVYRTGKYKNICSSAGDLIKKIEKDKDQLSPFVKNFEKKNKMIKQDEKYLSNLSASLSRMQMKSTFFIAIFMIFFISNLRSAFAGTLVVWLPITPFSFMQGMCHQKGDDWYGDFSIPFFFIFSNAAIRPLIRKTFGFNPPAGLQQNPMWPKMPEEEPYYSQ</sequence>
<evidence type="ECO:0000256" key="2">
    <source>
        <dbReference type="ARBA" id="ARBA00006537"/>
    </source>
</evidence>
<evidence type="ECO:0000256" key="3">
    <source>
        <dbReference type="ARBA" id="ARBA00022448"/>
    </source>
</evidence>
<dbReference type="Proteomes" id="UP001295684">
    <property type="component" value="Unassembled WGS sequence"/>
</dbReference>
<dbReference type="Pfam" id="PF01956">
    <property type="entry name" value="EMC3_TMCO1"/>
    <property type="match status" value="1"/>
</dbReference>
<dbReference type="GO" id="GO:0005262">
    <property type="term" value="F:calcium channel activity"/>
    <property type="evidence" value="ECO:0007669"/>
    <property type="project" value="UniProtKB-KW"/>
</dbReference>
<evidence type="ECO:0000256" key="4">
    <source>
        <dbReference type="ARBA" id="ARBA00022568"/>
    </source>
</evidence>
<keyword evidence="12 14" id="KW-0472">Membrane</keyword>
<evidence type="ECO:0000256" key="6">
    <source>
        <dbReference type="ARBA" id="ARBA00022692"/>
    </source>
</evidence>
<dbReference type="GO" id="GO:0032469">
    <property type="term" value="P:endoplasmic reticulum calcium ion homeostasis"/>
    <property type="evidence" value="ECO:0007669"/>
    <property type="project" value="InterPro"/>
</dbReference>
<comment type="similarity">
    <text evidence="2">Belongs to the TMCO1 family.</text>
</comment>
<evidence type="ECO:0000256" key="14">
    <source>
        <dbReference type="SAM" id="Phobius"/>
    </source>
</evidence>
<keyword evidence="13" id="KW-0407">Ion channel</keyword>
<keyword evidence="5" id="KW-0107">Calcium channel</keyword>
<feature type="transmembrane region" description="Helical" evidence="14">
    <location>
        <begin position="101"/>
        <end position="125"/>
    </location>
</feature>
<evidence type="ECO:0000256" key="8">
    <source>
        <dbReference type="ARBA" id="ARBA00022837"/>
    </source>
</evidence>
<dbReference type="PANTHER" id="PTHR20917">
    <property type="entry name" value="PNAS-RELATED"/>
    <property type="match status" value="1"/>
</dbReference>
<accession>A0AAD1XZB8</accession>
<keyword evidence="11" id="KW-0406">Ion transport</keyword>